<proteinExistence type="predicted"/>
<keyword evidence="2" id="KW-1185">Reference proteome</keyword>
<dbReference type="SUPFAM" id="SSF50475">
    <property type="entry name" value="FMN-binding split barrel"/>
    <property type="match status" value="1"/>
</dbReference>
<reference evidence="1 2" key="1">
    <citation type="journal article" date="2009" name="Appl. Environ. Microbiol.">
        <title>Community genomic and proteomic analyses of chemoautotrophic iron-oxidizing "Leptospirillum rubarum" (Group II) and "Leptospirillum ferrodiazotrophum" (Group III) bacteria in acid mine drainage biofilms.</title>
        <authorList>
            <person name="Goltsman D.S."/>
            <person name="Denef V.J."/>
            <person name="Singer S.W."/>
            <person name="VerBerkmoes N.C."/>
            <person name="Lefsrud M."/>
            <person name="Mueller R.S."/>
            <person name="Dick G.J."/>
            <person name="Sun C.L."/>
            <person name="Wheeler K.E."/>
            <person name="Zemla A."/>
            <person name="Baker B.J."/>
            <person name="Hauser L."/>
            <person name="Land M."/>
            <person name="Shah M.B."/>
            <person name="Thelen M.P."/>
            <person name="Hettich R.L."/>
            <person name="Banfield J.F."/>
        </authorList>
    </citation>
    <scope>NUCLEOTIDE SEQUENCE [LARGE SCALE GENOMIC DNA]</scope>
</reference>
<dbReference type="InterPro" id="IPR012349">
    <property type="entry name" value="Split_barrel_FMN-bd"/>
</dbReference>
<dbReference type="Pfam" id="PF12900">
    <property type="entry name" value="Pyridox_ox_2"/>
    <property type="match status" value="1"/>
</dbReference>
<dbReference type="InterPro" id="IPR024747">
    <property type="entry name" value="Pyridox_Oxase-rel"/>
</dbReference>
<name>C6HU75_9BACT</name>
<gene>
    <name evidence="1" type="ORF">UBAL3_48660021</name>
</gene>
<organism evidence="1 2">
    <name type="scientific">Leptospirillum ferrodiazotrophum</name>
    <dbReference type="NCBI Taxonomy" id="412449"/>
    <lineage>
        <taxon>Bacteria</taxon>
        <taxon>Pseudomonadati</taxon>
        <taxon>Nitrospirota</taxon>
        <taxon>Nitrospiria</taxon>
        <taxon>Nitrospirales</taxon>
        <taxon>Nitrospiraceae</taxon>
        <taxon>Leptospirillum</taxon>
    </lineage>
</organism>
<protein>
    <submittedName>
        <fullName evidence="1">Flavin-nucleotide-binding protein-like protein</fullName>
    </submittedName>
</protein>
<evidence type="ECO:0000313" key="1">
    <source>
        <dbReference type="EMBL" id="EES53808.1"/>
    </source>
</evidence>
<accession>C6HU75</accession>
<evidence type="ECO:0000313" key="2">
    <source>
        <dbReference type="Proteomes" id="UP000009374"/>
    </source>
</evidence>
<dbReference type="AlphaFoldDB" id="C6HU75"/>
<dbReference type="EMBL" id="GG693853">
    <property type="protein sequence ID" value="EES53808.1"/>
    <property type="molecule type" value="Genomic_DNA"/>
</dbReference>
<dbReference type="PANTHER" id="PTHR34071">
    <property type="entry name" value="5-NITROIMIDAZOLE ANTIBIOTICS RESISTANCE PROTEIN, NIMA-FAMILY-RELATED PROTEIN-RELATED"/>
    <property type="match status" value="1"/>
</dbReference>
<dbReference type="PANTHER" id="PTHR34071:SF2">
    <property type="entry name" value="FLAVIN-NUCLEOTIDE-BINDING PROTEIN"/>
    <property type="match status" value="1"/>
</dbReference>
<dbReference type="Gene3D" id="2.30.110.10">
    <property type="entry name" value="Electron Transport, Fmn-binding Protein, Chain A"/>
    <property type="match status" value="1"/>
</dbReference>
<sequence length="225" mass="24986">MTDLNHFAPSGRTTFKRKPQRGTYDRDAIYAILDEAFLCHVGFVREKAPFVIPMAYARIGDMLYLHGSHASRLADEARTCQEICVTVTLLDGLVLARSALHHSMNYRSVMIVGPCSLVKENEEKLLAMGALVEHILPGRTADCRPPDDSEIRRTAIISLPIHEASAKIRSGPPEDAEEDLALPFWAGVVPLAFVPGMPVPDNPDGNMPERSALYIRKLKERSKVR</sequence>
<dbReference type="Proteomes" id="UP000009374">
    <property type="component" value="Unassembled WGS sequence"/>
</dbReference>